<dbReference type="SUPFAM" id="SSF53335">
    <property type="entry name" value="S-adenosyl-L-methionine-dependent methyltransferases"/>
    <property type="match status" value="1"/>
</dbReference>
<gene>
    <name evidence="5" type="primary">COQ5_2</name>
    <name evidence="5" type="ORF">H4R18_003551</name>
</gene>
<dbReference type="OrthoDB" id="6329284at2759"/>
<evidence type="ECO:0000313" key="6">
    <source>
        <dbReference type="Proteomes" id="UP001140217"/>
    </source>
</evidence>
<dbReference type="EMBL" id="JANBUL010000144">
    <property type="protein sequence ID" value="KAJ2780277.1"/>
    <property type="molecule type" value="Genomic_DNA"/>
</dbReference>
<dbReference type="Pfam" id="PF01209">
    <property type="entry name" value="Ubie_methyltran"/>
    <property type="match status" value="1"/>
</dbReference>
<dbReference type="Gene3D" id="3.40.50.150">
    <property type="entry name" value="Vaccinia Virus protein VP39"/>
    <property type="match status" value="1"/>
</dbReference>
<protein>
    <submittedName>
        <fullName evidence="5">2-hexaprenyl-6-methoxy-1,4-benzoquinone methyltransferase</fullName>
        <ecNumber evidence="5">2.1.1.201</ecNumber>
    </submittedName>
</protein>
<dbReference type="InterPro" id="IPR023576">
    <property type="entry name" value="UbiE/COQ5_MeTrFase_CS"/>
</dbReference>
<dbReference type="PROSITE" id="PS01184">
    <property type="entry name" value="UBIE_2"/>
    <property type="match status" value="1"/>
</dbReference>
<feature type="region of interest" description="Disordered" evidence="4">
    <location>
        <begin position="37"/>
        <end position="56"/>
    </location>
</feature>
<dbReference type="InterPro" id="IPR004033">
    <property type="entry name" value="UbiE/COQ5_MeTrFase"/>
</dbReference>
<organism evidence="5 6">
    <name type="scientific">Coemansia javaensis</name>
    <dbReference type="NCBI Taxonomy" id="2761396"/>
    <lineage>
        <taxon>Eukaryota</taxon>
        <taxon>Fungi</taxon>
        <taxon>Fungi incertae sedis</taxon>
        <taxon>Zoopagomycota</taxon>
        <taxon>Kickxellomycotina</taxon>
        <taxon>Kickxellomycetes</taxon>
        <taxon>Kickxellales</taxon>
        <taxon>Kickxellaceae</taxon>
        <taxon>Coemansia</taxon>
    </lineage>
</organism>
<dbReference type="CDD" id="cd02440">
    <property type="entry name" value="AdoMet_MTases"/>
    <property type="match status" value="1"/>
</dbReference>
<reference evidence="5" key="1">
    <citation type="submission" date="2022-07" db="EMBL/GenBank/DDBJ databases">
        <title>Phylogenomic reconstructions and comparative analyses of Kickxellomycotina fungi.</title>
        <authorList>
            <person name="Reynolds N.K."/>
            <person name="Stajich J.E."/>
            <person name="Barry K."/>
            <person name="Grigoriev I.V."/>
            <person name="Crous P."/>
            <person name="Smith M.E."/>
        </authorList>
    </citation>
    <scope>NUCLEOTIDE SEQUENCE</scope>
    <source>
        <strain evidence="5">NBRC 105414</strain>
    </source>
</reference>
<keyword evidence="6" id="KW-1185">Reference proteome</keyword>
<dbReference type="AlphaFoldDB" id="A0A9W8HDE8"/>
<proteinExistence type="predicted"/>
<keyword evidence="2 5" id="KW-0808">Transferase</keyword>
<dbReference type="EC" id="2.1.1.201" evidence="5"/>
<dbReference type="GO" id="GO:0032259">
    <property type="term" value="P:methylation"/>
    <property type="evidence" value="ECO:0007669"/>
    <property type="project" value="UniProtKB-KW"/>
</dbReference>
<dbReference type="GO" id="GO:0008425">
    <property type="term" value="F:2-methoxy-6-polyprenyl-1,4-benzoquinol methyltransferase activity"/>
    <property type="evidence" value="ECO:0007669"/>
    <property type="project" value="UniProtKB-EC"/>
</dbReference>
<sequence>MFSSVSRHWACASVLGALAKLPAPAALASRLLSTTPVNRPLEAPTPPAARQLSSGTPRAAAYADSVPMEAKEGIMDGVYHQIAEKFDRVATISSLTMNTVWKRRFVHRMQAAPGAKMLDVAGGTCEIAKHYLDYQDTVNKDKTSSVHVVDLNVGMLRVGMGRMAGTQWMKDGRITLAKGNAEDLAEIPDNSVDIYSISAGMHNIPHLEKALSEAYRVVRPGGTFACLEYGHVDTPVLGQIVRWYWDNGVPVVGQIFARDRAAYERLARSVRAFPHQDDFTELARSAGFHMPGKGYELFQCGMMVSYMGTKPRA</sequence>
<evidence type="ECO:0000256" key="4">
    <source>
        <dbReference type="SAM" id="MobiDB-lite"/>
    </source>
</evidence>
<keyword evidence="1 5" id="KW-0489">Methyltransferase</keyword>
<evidence type="ECO:0000256" key="3">
    <source>
        <dbReference type="ARBA" id="ARBA00022691"/>
    </source>
</evidence>
<dbReference type="PROSITE" id="PS51608">
    <property type="entry name" value="SAM_MT_UBIE"/>
    <property type="match status" value="1"/>
</dbReference>
<dbReference type="Proteomes" id="UP001140217">
    <property type="component" value="Unassembled WGS sequence"/>
</dbReference>
<evidence type="ECO:0000256" key="1">
    <source>
        <dbReference type="ARBA" id="ARBA00022603"/>
    </source>
</evidence>
<dbReference type="NCBIfam" id="TIGR01934">
    <property type="entry name" value="MenG_MenH_UbiE"/>
    <property type="match status" value="1"/>
</dbReference>
<dbReference type="InterPro" id="IPR029063">
    <property type="entry name" value="SAM-dependent_MTases_sf"/>
</dbReference>
<evidence type="ECO:0000256" key="2">
    <source>
        <dbReference type="ARBA" id="ARBA00022679"/>
    </source>
</evidence>
<keyword evidence="3" id="KW-0949">S-adenosyl-L-methionine</keyword>
<name>A0A9W8HDE8_9FUNG</name>
<comment type="caution">
    <text evidence="5">The sequence shown here is derived from an EMBL/GenBank/DDBJ whole genome shotgun (WGS) entry which is preliminary data.</text>
</comment>
<accession>A0A9W8HDE8</accession>
<dbReference type="PANTHER" id="PTHR43591:SF24">
    <property type="entry name" value="2-METHOXY-6-POLYPRENYL-1,4-BENZOQUINOL METHYLASE, MITOCHONDRIAL"/>
    <property type="match status" value="1"/>
</dbReference>
<evidence type="ECO:0000313" key="5">
    <source>
        <dbReference type="EMBL" id="KAJ2780277.1"/>
    </source>
</evidence>
<dbReference type="PANTHER" id="PTHR43591">
    <property type="entry name" value="METHYLTRANSFERASE"/>
    <property type="match status" value="1"/>
</dbReference>